<sequence length="260" mass="28535">MREQIKHLTASLAGLLAIGIVLALIGPFGTYELLPLPARLAYWVLVATLNGALVDVVIRQVDTHLPDATPLRRLLAPLIGAALAAVPATAIVAVANGLFGLGWPDQLLRLYSQVVFLLAVISTLVYTLLDLQELAEKPRTTSAKSEAEANRQEPGSWARFRERLPVPPTGDLLCLEMHDHYLAVHTTEGKQLILCRMEDAARELDDLGLRVHRSWWVASAAVAGAKRQGQRLVLTLIDKRQVPVGRTYRESLRQAGWLNG</sequence>
<accession>A0A1H2F920</accession>
<dbReference type="STRING" id="1434072.SAMN05216210_1381"/>
<dbReference type="AlphaFoldDB" id="A0A1H2F920"/>
<evidence type="ECO:0000256" key="1">
    <source>
        <dbReference type="ARBA" id="ARBA00023012"/>
    </source>
</evidence>
<evidence type="ECO:0000259" key="3">
    <source>
        <dbReference type="PROSITE" id="PS50930"/>
    </source>
</evidence>
<feature type="domain" description="HTH LytTR-type" evidence="3">
    <location>
        <begin position="168"/>
        <end position="258"/>
    </location>
</feature>
<evidence type="ECO:0000256" key="2">
    <source>
        <dbReference type="SAM" id="Phobius"/>
    </source>
</evidence>
<dbReference type="Pfam" id="PF04397">
    <property type="entry name" value="LytTR"/>
    <property type="match status" value="1"/>
</dbReference>
<dbReference type="SMART" id="SM00850">
    <property type="entry name" value="LytTR"/>
    <property type="match status" value="1"/>
</dbReference>
<dbReference type="OrthoDB" id="7028951at2"/>
<dbReference type="GO" id="GO:0003677">
    <property type="term" value="F:DNA binding"/>
    <property type="evidence" value="ECO:0007669"/>
    <property type="project" value="InterPro"/>
</dbReference>
<evidence type="ECO:0000313" key="5">
    <source>
        <dbReference type="Proteomes" id="UP000243924"/>
    </source>
</evidence>
<protein>
    <submittedName>
        <fullName evidence="4">Transcriptional regulator, LytTR family</fullName>
    </submittedName>
</protein>
<name>A0A1H2F920_9GAMM</name>
<reference evidence="5" key="1">
    <citation type="submission" date="2016-10" db="EMBL/GenBank/DDBJ databases">
        <authorList>
            <person name="Varghese N."/>
            <person name="Submissions S."/>
        </authorList>
    </citation>
    <scope>NUCLEOTIDE SEQUENCE [LARGE SCALE GENOMIC DNA]</scope>
    <source>
        <strain evidence="5">CECT 8338</strain>
    </source>
</reference>
<keyword evidence="2" id="KW-0812">Transmembrane</keyword>
<feature type="transmembrane region" description="Helical" evidence="2">
    <location>
        <begin position="12"/>
        <end position="34"/>
    </location>
</feature>
<keyword evidence="1" id="KW-0902">Two-component regulatory system</keyword>
<gene>
    <name evidence="4" type="ORF">SAMN05216210_1381</name>
</gene>
<dbReference type="Gene3D" id="2.40.50.1020">
    <property type="entry name" value="LytTr DNA-binding domain"/>
    <property type="match status" value="1"/>
</dbReference>
<dbReference type="PROSITE" id="PS50930">
    <property type="entry name" value="HTH_LYTTR"/>
    <property type="match status" value="1"/>
</dbReference>
<evidence type="ECO:0000313" key="4">
    <source>
        <dbReference type="EMBL" id="SDU03817.1"/>
    </source>
</evidence>
<dbReference type="InterPro" id="IPR007492">
    <property type="entry name" value="LytTR_DNA-bd_dom"/>
</dbReference>
<dbReference type="EMBL" id="LT629787">
    <property type="protein sequence ID" value="SDU03817.1"/>
    <property type="molecule type" value="Genomic_DNA"/>
</dbReference>
<proteinExistence type="predicted"/>
<dbReference type="Proteomes" id="UP000243924">
    <property type="component" value="Chromosome I"/>
</dbReference>
<keyword evidence="5" id="KW-1185">Reference proteome</keyword>
<keyword evidence="2" id="KW-0472">Membrane</keyword>
<keyword evidence="2" id="KW-1133">Transmembrane helix</keyword>
<feature type="transmembrane region" description="Helical" evidence="2">
    <location>
        <begin position="78"/>
        <end position="98"/>
    </location>
</feature>
<feature type="transmembrane region" description="Helical" evidence="2">
    <location>
        <begin position="40"/>
        <end position="58"/>
    </location>
</feature>
<dbReference type="RefSeq" id="WP_092385425.1">
    <property type="nucleotide sequence ID" value="NZ_LT629787.1"/>
</dbReference>
<dbReference type="GO" id="GO:0000160">
    <property type="term" value="P:phosphorelay signal transduction system"/>
    <property type="evidence" value="ECO:0007669"/>
    <property type="project" value="UniProtKB-KW"/>
</dbReference>
<organism evidence="4 5">
    <name type="scientific">Halopseudomonas salegens</name>
    <dbReference type="NCBI Taxonomy" id="1434072"/>
    <lineage>
        <taxon>Bacteria</taxon>
        <taxon>Pseudomonadati</taxon>
        <taxon>Pseudomonadota</taxon>
        <taxon>Gammaproteobacteria</taxon>
        <taxon>Pseudomonadales</taxon>
        <taxon>Pseudomonadaceae</taxon>
        <taxon>Halopseudomonas</taxon>
    </lineage>
</organism>
<feature type="transmembrane region" description="Helical" evidence="2">
    <location>
        <begin position="110"/>
        <end position="129"/>
    </location>
</feature>